<dbReference type="RefSeq" id="WP_094364779.1">
    <property type="nucleotide sequence ID" value="NZ_NMVQ01000035.1"/>
</dbReference>
<feature type="transmembrane region" description="Helical" evidence="1">
    <location>
        <begin position="113"/>
        <end position="134"/>
    </location>
</feature>
<keyword evidence="1" id="KW-1133">Transmembrane helix</keyword>
<keyword evidence="1" id="KW-0472">Membrane</keyword>
<organism evidence="2 3">
    <name type="scientific">Enemella dayhoffiae</name>
    <dbReference type="NCBI Taxonomy" id="2016507"/>
    <lineage>
        <taxon>Bacteria</taxon>
        <taxon>Bacillati</taxon>
        <taxon>Actinomycetota</taxon>
        <taxon>Actinomycetes</taxon>
        <taxon>Propionibacteriales</taxon>
        <taxon>Propionibacteriaceae</taxon>
        <taxon>Enemella</taxon>
    </lineage>
</organism>
<keyword evidence="1" id="KW-0812">Transmembrane</keyword>
<proteinExistence type="predicted"/>
<protein>
    <recommendedName>
        <fullName evidence="4">DUF1761 domain-containing protein</fullName>
    </recommendedName>
</protein>
<sequence>MEISWIGVLLAFVAGMIVAMVWYSKGAIADAWEGLTGITPEKSKPVRTRNLTLLAVANAVTTVGLAFAVGLTSAATGNDSVWMALVVGAVAWLTLSASTLLQHNSFEQKPLKLTTINTSYQLALFLAITLVLGLF</sequence>
<evidence type="ECO:0008006" key="4">
    <source>
        <dbReference type="Google" id="ProtNLM"/>
    </source>
</evidence>
<gene>
    <name evidence="2" type="ORF">CGZ93_13955</name>
</gene>
<dbReference type="InterPro" id="IPR013879">
    <property type="entry name" value="DUF1761"/>
</dbReference>
<evidence type="ECO:0000313" key="3">
    <source>
        <dbReference type="Proteomes" id="UP000216311"/>
    </source>
</evidence>
<accession>A0A255GUA0</accession>
<evidence type="ECO:0000256" key="1">
    <source>
        <dbReference type="SAM" id="Phobius"/>
    </source>
</evidence>
<keyword evidence="3" id="KW-1185">Reference proteome</keyword>
<name>A0A255GUA0_9ACTN</name>
<dbReference type="Proteomes" id="UP000216311">
    <property type="component" value="Unassembled WGS sequence"/>
</dbReference>
<feature type="transmembrane region" description="Helical" evidence="1">
    <location>
        <begin position="51"/>
        <end position="75"/>
    </location>
</feature>
<dbReference type="Pfam" id="PF08570">
    <property type="entry name" value="DUF1761"/>
    <property type="match status" value="1"/>
</dbReference>
<comment type="caution">
    <text evidence="2">The sequence shown here is derived from an EMBL/GenBank/DDBJ whole genome shotgun (WGS) entry which is preliminary data.</text>
</comment>
<feature type="transmembrane region" description="Helical" evidence="1">
    <location>
        <begin position="6"/>
        <end position="23"/>
    </location>
</feature>
<dbReference type="AlphaFoldDB" id="A0A255GUA0"/>
<feature type="transmembrane region" description="Helical" evidence="1">
    <location>
        <begin position="81"/>
        <end position="101"/>
    </location>
</feature>
<dbReference type="OrthoDB" id="3692045at2"/>
<reference evidence="2 3" key="1">
    <citation type="submission" date="2017-07" db="EMBL/GenBank/DDBJ databases">
        <title>Draft whole genome sequences of clinical Proprionibacteriaceae strains.</title>
        <authorList>
            <person name="Bernier A.-M."/>
            <person name="Bernard K."/>
            <person name="Domingo M.-C."/>
        </authorList>
    </citation>
    <scope>NUCLEOTIDE SEQUENCE [LARGE SCALE GENOMIC DNA]</scope>
    <source>
        <strain evidence="2 3">NML 130396</strain>
    </source>
</reference>
<evidence type="ECO:0000313" key="2">
    <source>
        <dbReference type="EMBL" id="OYO19082.1"/>
    </source>
</evidence>
<dbReference type="EMBL" id="NMVQ01000035">
    <property type="protein sequence ID" value="OYO19082.1"/>
    <property type="molecule type" value="Genomic_DNA"/>
</dbReference>